<reference evidence="2" key="1">
    <citation type="journal article" date="2020" name="Plant J.">
        <title>Transposons played a major role in the diversification between the closely related almond and peach genomes: results from the almond genome sequence.</title>
        <authorList>
            <person name="Alioto T."/>
            <person name="Alexiou K.G."/>
            <person name="Bardil A."/>
            <person name="Barteri F."/>
            <person name="Castanera R."/>
            <person name="Cruz F."/>
            <person name="Dhingra A."/>
            <person name="Duval H."/>
            <person name="Fernandez I Marti A."/>
            <person name="Frias L."/>
            <person name="Galan B."/>
            <person name="Garcia J.L."/>
            <person name="Howad W."/>
            <person name="Gomez-Garrido J."/>
            <person name="Gut M."/>
            <person name="Julca I."/>
            <person name="Morata J."/>
            <person name="Puigdomenech P."/>
            <person name="Ribeca P."/>
            <person name="Rubio Cabetas M.J."/>
            <person name="Vlasova A."/>
            <person name="Wirthensohn M."/>
            <person name="Garcia-Mas J."/>
            <person name="Gabaldon T."/>
            <person name="Casacuberta J.M."/>
            <person name="Arus P."/>
        </authorList>
    </citation>
    <scope>NUCLEOTIDE SEQUENCE [LARGE SCALE GENOMIC DNA]</scope>
    <source>
        <strain evidence="2">cv. Texas</strain>
    </source>
</reference>
<organism evidence="1 2">
    <name type="scientific">Prunus dulcis</name>
    <name type="common">Almond</name>
    <name type="synonym">Amygdalus dulcis</name>
    <dbReference type="NCBI Taxonomy" id="3755"/>
    <lineage>
        <taxon>Eukaryota</taxon>
        <taxon>Viridiplantae</taxon>
        <taxon>Streptophyta</taxon>
        <taxon>Embryophyta</taxon>
        <taxon>Tracheophyta</taxon>
        <taxon>Spermatophyta</taxon>
        <taxon>Magnoliopsida</taxon>
        <taxon>eudicotyledons</taxon>
        <taxon>Gunneridae</taxon>
        <taxon>Pentapetalae</taxon>
        <taxon>rosids</taxon>
        <taxon>fabids</taxon>
        <taxon>Rosales</taxon>
        <taxon>Rosaceae</taxon>
        <taxon>Amygdaloideae</taxon>
        <taxon>Amygdaleae</taxon>
        <taxon>Prunus</taxon>
    </lineage>
</organism>
<name>A0A5E4EGE0_PRUDU</name>
<dbReference type="Proteomes" id="UP000327085">
    <property type="component" value="Chromosome 1"/>
</dbReference>
<dbReference type="AlphaFoldDB" id="A0A5E4EGE0"/>
<proteinExistence type="predicted"/>
<dbReference type="EMBL" id="CABIKO010000011">
    <property type="protein sequence ID" value="VVA14694.1"/>
    <property type="molecule type" value="Genomic_DNA"/>
</dbReference>
<gene>
    <name evidence="1" type="ORF">ALMOND_2B021336</name>
</gene>
<evidence type="ECO:0000313" key="2">
    <source>
        <dbReference type="Proteomes" id="UP000327085"/>
    </source>
</evidence>
<protein>
    <submittedName>
        <fullName evidence="1">Uncharacterized protein</fullName>
    </submittedName>
</protein>
<sequence length="62" mass="6951">MHNKERIDQTQLNWMMLLASYASKGREAAVMTAMVVATTMAVLHGLKDDQLSRRGCGRLCQL</sequence>
<dbReference type="InParanoid" id="A0A5E4EGE0"/>
<accession>A0A5E4EGE0</accession>
<evidence type="ECO:0000313" key="1">
    <source>
        <dbReference type="EMBL" id="VVA14694.1"/>
    </source>
</evidence>
<dbReference type="Gramene" id="VVA14694">
    <property type="protein sequence ID" value="VVA14694"/>
    <property type="gene ID" value="Prudul26B021336"/>
</dbReference>